<dbReference type="AlphaFoldDB" id="A0AAD7EES2"/>
<comment type="caution">
    <text evidence="3">The sequence shown here is derived from an EMBL/GenBank/DDBJ whole genome shotgun (WGS) entry which is preliminary data.</text>
</comment>
<organism evidence="3 4">
    <name type="scientific">Mycena albidolilacea</name>
    <dbReference type="NCBI Taxonomy" id="1033008"/>
    <lineage>
        <taxon>Eukaryota</taxon>
        <taxon>Fungi</taxon>
        <taxon>Dikarya</taxon>
        <taxon>Basidiomycota</taxon>
        <taxon>Agaricomycotina</taxon>
        <taxon>Agaricomycetes</taxon>
        <taxon>Agaricomycetidae</taxon>
        <taxon>Agaricales</taxon>
        <taxon>Marasmiineae</taxon>
        <taxon>Mycenaceae</taxon>
        <taxon>Mycena</taxon>
    </lineage>
</organism>
<feature type="region of interest" description="Disordered" evidence="2">
    <location>
        <begin position="405"/>
        <end position="427"/>
    </location>
</feature>
<evidence type="ECO:0000313" key="4">
    <source>
        <dbReference type="Proteomes" id="UP001218218"/>
    </source>
</evidence>
<sequence length="427" mass="48370">MALSRQVTETPAEVGGMDPKARAPHAMSLSSPAVDRARIADIDAHLQRLERSIQSLRRERHSIEDRLASYKYPVLTLPNEIVSEIFVHFLPVYPRCPPPVGPESPYLLCQICRKWRDIAVATPALWKAFSLSLRRLPAELHSVSTFMARSRSCAVSVKLQDQAINHASVEEFLQAMAPLCGRLEHLEISDGARWTLLSDFRDPLPALRALTIRTHSPDYPHQYQSYPPAVAPLLRKVSISYYNAAHTSILPWSQLTVVDLGHISLQECVHLVPRLVNVVYCRLNIMYYIHGEEMRFQQAFLPHLETLIFGGFFYKRSLAILTVPSLQWLQLPRQSWAYEYKPIAALAALISRSGCRLQELYIPDSSLRLTESQFRAHDAFQSVASFILDGGIMDTMEPFLVGVDEDSDTDTEMEGSDGEEDSDRDWL</sequence>
<feature type="coiled-coil region" evidence="1">
    <location>
        <begin position="39"/>
        <end position="66"/>
    </location>
</feature>
<dbReference type="Proteomes" id="UP001218218">
    <property type="component" value="Unassembled WGS sequence"/>
</dbReference>
<gene>
    <name evidence="3" type="ORF">DFH08DRAFT_1086806</name>
</gene>
<dbReference type="InterPro" id="IPR032675">
    <property type="entry name" value="LRR_dom_sf"/>
</dbReference>
<dbReference type="Gene3D" id="3.80.10.10">
    <property type="entry name" value="Ribonuclease Inhibitor"/>
    <property type="match status" value="1"/>
</dbReference>
<evidence type="ECO:0000313" key="3">
    <source>
        <dbReference type="EMBL" id="KAJ7315801.1"/>
    </source>
</evidence>
<protein>
    <recommendedName>
        <fullName evidence="5">F-box domain-containing protein</fullName>
    </recommendedName>
</protein>
<evidence type="ECO:0008006" key="5">
    <source>
        <dbReference type="Google" id="ProtNLM"/>
    </source>
</evidence>
<feature type="region of interest" description="Disordered" evidence="2">
    <location>
        <begin position="1"/>
        <end position="26"/>
    </location>
</feature>
<evidence type="ECO:0000256" key="1">
    <source>
        <dbReference type="SAM" id="Coils"/>
    </source>
</evidence>
<accession>A0AAD7EES2</accession>
<proteinExistence type="predicted"/>
<evidence type="ECO:0000256" key="2">
    <source>
        <dbReference type="SAM" id="MobiDB-lite"/>
    </source>
</evidence>
<keyword evidence="4" id="KW-1185">Reference proteome</keyword>
<dbReference type="EMBL" id="JARIHO010000060">
    <property type="protein sequence ID" value="KAJ7315801.1"/>
    <property type="molecule type" value="Genomic_DNA"/>
</dbReference>
<keyword evidence="1" id="KW-0175">Coiled coil</keyword>
<reference evidence="3" key="1">
    <citation type="submission" date="2023-03" db="EMBL/GenBank/DDBJ databases">
        <title>Massive genome expansion in bonnet fungi (Mycena s.s.) driven by repeated elements and novel gene families across ecological guilds.</title>
        <authorList>
            <consortium name="Lawrence Berkeley National Laboratory"/>
            <person name="Harder C.B."/>
            <person name="Miyauchi S."/>
            <person name="Viragh M."/>
            <person name="Kuo A."/>
            <person name="Thoen E."/>
            <person name="Andreopoulos B."/>
            <person name="Lu D."/>
            <person name="Skrede I."/>
            <person name="Drula E."/>
            <person name="Henrissat B."/>
            <person name="Morin E."/>
            <person name="Kohler A."/>
            <person name="Barry K."/>
            <person name="LaButti K."/>
            <person name="Morin E."/>
            <person name="Salamov A."/>
            <person name="Lipzen A."/>
            <person name="Mereny Z."/>
            <person name="Hegedus B."/>
            <person name="Baldrian P."/>
            <person name="Stursova M."/>
            <person name="Weitz H."/>
            <person name="Taylor A."/>
            <person name="Grigoriev I.V."/>
            <person name="Nagy L.G."/>
            <person name="Martin F."/>
            <person name="Kauserud H."/>
        </authorList>
    </citation>
    <scope>NUCLEOTIDE SEQUENCE</scope>
    <source>
        <strain evidence="3">CBHHK002</strain>
    </source>
</reference>
<name>A0AAD7EES2_9AGAR</name>